<evidence type="ECO:0000313" key="1">
    <source>
        <dbReference type="EMBL" id="EWM25007.1"/>
    </source>
</evidence>
<comment type="caution">
    <text evidence="1">The sequence shown here is derived from an EMBL/GenBank/DDBJ whole genome shotgun (WGS) entry which is preliminary data.</text>
</comment>
<proteinExistence type="predicted"/>
<reference evidence="1 2" key="1">
    <citation type="journal article" date="2014" name="Mol. Plant">
        <title>Chromosome Scale Genome Assembly and Transcriptome Profiling of Nannochloropsis gaditana in Nitrogen Depletion.</title>
        <authorList>
            <person name="Corteggiani Carpinelli E."/>
            <person name="Telatin A."/>
            <person name="Vitulo N."/>
            <person name="Forcato C."/>
            <person name="D'Angelo M."/>
            <person name="Schiavon R."/>
            <person name="Vezzi A."/>
            <person name="Giacometti G.M."/>
            <person name="Morosinotto T."/>
            <person name="Valle G."/>
        </authorList>
    </citation>
    <scope>NUCLEOTIDE SEQUENCE [LARGE SCALE GENOMIC DNA]</scope>
    <source>
        <strain evidence="1 2">B-31</strain>
    </source>
</reference>
<gene>
    <name evidence="1" type="ORF">Naga_100068g22</name>
</gene>
<evidence type="ECO:0000313" key="2">
    <source>
        <dbReference type="Proteomes" id="UP000019335"/>
    </source>
</evidence>
<dbReference type="AlphaFoldDB" id="W7TFW7"/>
<name>W7TFW7_9STRA</name>
<accession>W7TFW7</accession>
<dbReference type="Proteomes" id="UP000019335">
    <property type="component" value="Chromosome 12"/>
</dbReference>
<keyword evidence="2" id="KW-1185">Reference proteome</keyword>
<organism evidence="1 2">
    <name type="scientific">Nannochloropsis gaditana</name>
    <dbReference type="NCBI Taxonomy" id="72520"/>
    <lineage>
        <taxon>Eukaryota</taxon>
        <taxon>Sar</taxon>
        <taxon>Stramenopiles</taxon>
        <taxon>Ochrophyta</taxon>
        <taxon>Eustigmatophyceae</taxon>
        <taxon>Eustigmatales</taxon>
        <taxon>Monodopsidaceae</taxon>
        <taxon>Nannochloropsis</taxon>
    </lineage>
</organism>
<sequence length="91" mass="10658">MGRNQICVKPLLVCRFKLHHTAWNCGRRMYRCSGSRRNCKGLCRKKRGARAWNRCKALLLRSISIIGVFGRDRRMSDGICVERKSKEFIKD</sequence>
<dbReference type="EMBL" id="AZIL01001062">
    <property type="protein sequence ID" value="EWM25007.1"/>
    <property type="molecule type" value="Genomic_DNA"/>
</dbReference>
<protein>
    <submittedName>
        <fullName evidence="1">Uncharacterized protein</fullName>
    </submittedName>
</protein>